<evidence type="ECO:0000256" key="3">
    <source>
        <dbReference type="ARBA" id="ARBA00022692"/>
    </source>
</evidence>
<dbReference type="SUPFAM" id="SSF48726">
    <property type="entry name" value="Immunoglobulin"/>
    <property type="match status" value="1"/>
</dbReference>
<dbReference type="InterPro" id="IPR013783">
    <property type="entry name" value="Ig-like_fold"/>
</dbReference>
<dbReference type="Gene3D" id="2.60.40.10">
    <property type="entry name" value="Immunoglobulins"/>
    <property type="match status" value="1"/>
</dbReference>
<comment type="subcellular location">
    <subcellularLocation>
        <location evidence="1">Cell membrane</location>
        <topology evidence="1">Single-pass type I membrane protein</topology>
    </subcellularLocation>
</comment>
<keyword evidence="8" id="KW-0675">Receptor</keyword>
<keyword evidence="6" id="KW-0472">Membrane</keyword>
<evidence type="ECO:0000256" key="10">
    <source>
        <dbReference type="ARBA" id="ARBA00023319"/>
    </source>
</evidence>
<evidence type="ECO:0000256" key="8">
    <source>
        <dbReference type="ARBA" id="ARBA00023170"/>
    </source>
</evidence>
<name>A0ABQ8LJW6_LABRO</name>
<evidence type="ECO:0000256" key="2">
    <source>
        <dbReference type="ARBA" id="ARBA00022475"/>
    </source>
</evidence>
<protein>
    <submittedName>
        <fullName evidence="13">V-set domain-containing T-cell activation inhibitor 1</fullName>
    </submittedName>
</protein>
<accession>A0ABQ8LJW6</accession>
<dbReference type="InterPro" id="IPR003599">
    <property type="entry name" value="Ig_sub"/>
</dbReference>
<proteinExistence type="predicted"/>
<dbReference type="SMART" id="SM00409">
    <property type="entry name" value="IG"/>
    <property type="match status" value="1"/>
</dbReference>
<feature type="chain" id="PRO_5046538228" evidence="11">
    <location>
        <begin position="23"/>
        <end position="188"/>
    </location>
</feature>
<keyword evidence="14" id="KW-1185">Reference proteome</keyword>
<dbReference type="Proteomes" id="UP000830375">
    <property type="component" value="Unassembled WGS sequence"/>
</dbReference>
<feature type="signal peptide" evidence="11">
    <location>
        <begin position="1"/>
        <end position="22"/>
    </location>
</feature>
<evidence type="ECO:0000259" key="12">
    <source>
        <dbReference type="PROSITE" id="PS50835"/>
    </source>
</evidence>
<keyword evidence="3" id="KW-0812">Transmembrane</keyword>
<evidence type="ECO:0000256" key="4">
    <source>
        <dbReference type="ARBA" id="ARBA00022729"/>
    </source>
</evidence>
<dbReference type="PANTHER" id="PTHR25466:SF14">
    <property type="entry name" value="BUTYROPHILIN SUBFAMILY 2 MEMBER A2-LIKE-RELATED"/>
    <property type="match status" value="1"/>
</dbReference>
<keyword evidence="2" id="KW-1003">Cell membrane</keyword>
<sequence>MKFSSLFVFCLLKLLLFSPASLQDPPDILGVVGGSVILSCSYQERVLKPEEINVFWRYNENIIVYNIEKGIPSTKGQNGMFQQRIKSFRSEYPNGNFSLRLSNLKLTDKGQFSCSIPGVFTKHKVRLLVRAPPTTVPTTASTPVSDMRSSSIKDQADGIVTFLIAVFLFCTILEYFDCIAKLCFKLCL</sequence>
<dbReference type="InterPro" id="IPR036179">
    <property type="entry name" value="Ig-like_dom_sf"/>
</dbReference>
<evidence type="ECO:0000313" key="14">
    <source>
        <dbReference type="Proteomes" id="UP000830375"/>
    </source>
</evidence>
<feature type="domain" description="Ig-like" evidence="12">
    <location>
        <begin position="19"/>
        <end position="116"/>
    </location>
</feature>
<evidence type="ECO:0000256" key="5">
    <source>
        <dbReference type="ARBA" id="ARBA00022989"/>
    </source>
</evidence>
<keyword evidence="10" id="KW-0393">Immunoglobulin domain</keyword>
<evidence type="ECO:0000256" key="9">
    <source>
        <dbReference type="ARBA" id="ARBA00023180"/>
    </source>
</evidence>
<organism evidence="13 14">
    <name type="scientific">Labeo rohita</name>
    <name type="common">Indian major carp</name>
    <name type="synonym">Cyprinus rohita</name>
    <dbReference type="NCBI Taxonomy" id="84645"/>
    <lineage>
        <taxon>Eukaryota</taxon>
        <taxon>Metazoa</taxon>
        <taxon>Chordata</taxon>
        <taxon>Craniata</taxon>
        <taxon>Vertebrata</taxon>
        <taxon>Euteleostomi</taxon>
        <taxon>Actinopterygii</taxon>
        <taxon>Neopterygii</taxon>
        <taxon>Teleostei</taxon>
        <taxon>Ostariophysi</taxon>
        <taxon>Cypriniformes</taxon>
        <taxon>Cyprinidae</taxon>
        <taxon>Labeoninae</taxon>
        <taxon>Labeonini</taxon>
        <taxon>Labeo</taxon>
    </lineage>
</organism>
<evidence type="ECO:0000256" key="7">
    <source>
        <dbReference type="ARBA" id="ARBA00023157"/>
    </source>
</evidence>
<dbReference type="EMBL" id="JACTAM010000022">
    <property type="protein sequence ID" value="KAI2650217.1"/>
    <property type="molecule type" value="Genomic_DNA"/>
</dbReference>
<dbReference type="InterPro" id="IPR013106">
    <property type="entry name" value="Ig_V-set"/>
</dbReference>
<keyword evidence="5" id="KW-1133">Transmembrane helix</keyword>
<keyword evidence="7" id="KW-1015">Disulfide bond</keyword>
<comment type="caution">
    <text evidence="13">The sequence shown here is derived from an EMBL/GenBank/DDBJ whole genome shotgun (WGS) entry which is preliminary data.</text>
</comment>
<reference evidence="13 14" key="1">
    <citation type="submission" date="2022-01" db="EMBL/GenBank/DDBJ databases">
        <title>A high-quality chromosome-level genome assembly of rohu carp, Labeo rohita.</title>
        <authorList>
            <person name="Arick M.A. II"/>
            <person name="Hsu C.-Y."/>
            <person name="Magbanua Z."/>
            <person name="Pechanova O."/>
            <person name="Grover C."/>
            <person name="Miller E."/>
            <person name="Thrash A."/>
            <person name="Ezzel L."/>
            <person name="Alam S."/>
            <person name="Benzie J."/>
            <person name="Hamilton M."/>
            <person name="Karsi A."/>
            <person name="Lawrence M.L."/>
            <person name="Peterson D.G."/>
        </authorList>
    </citation>
    <scope>NUCLEOTIDE SEQUENCE [LARGE SCALE GENOMIC DNA]</scope>
    <source>
        <strain evidence="14">BAU-BD-2019</strain>
        <tissue evidence="13">Blood</tissue>
    </source>
</reference>
<gene>
    <name evidence="13" type="ORF">H4Q32_000155</name>
</gene>
<dbReference type="PANTHER" id="PTHR25466">
    <property type="entry name" value="T-LYMPHOCYTE ACTIVATION ANTIGEN"/>
    <property type="match status" value="1"/>
</dbReference>
<dbReference type="InterPro" id="IPR051713">
    <property type="entry name" value="T-cell_Activation_Regulation"/>
</dbReference>
<dbReference type="Pfam" id="PF07686">
    <property type="entry name" value="V-set"/>
    <property type="match status" value="1"/>
</dbReference>
<dbReference type="InterPro" id="IPR007110">
    <property type="entry name" value="Ig-like_dom"/>
</dbReference>
<keyword evidence="9" id="KW-0325">Glycoprotein</keyword>
<evidence type="ECO:0000256" key="1">
    <source>
        <dbReference type="ARBA" id="ARBA00004251"/>
    </source>
</evidence>
<evidence type="ECO:0000256" key="11">
    <source>
        <dbReference type="SAM" id="SignalP"/>
    </source>
</evidence>
<dbReference type="PROSITE" id="PS50835">
    <property type="entry name" value="IG_LIKE"/>
    <property type="match status" value="1"/>
</dbReference>
<evidence type="ECO:0000256" key="6">
    <source>
        <dbReference type="ARBA" id="ARBA00023136"/>
    </source>
</evidence>
<keyword evidence="4 11" id="KW-0732">Signal</keyword>
<evidence type="ECO:0000313" key="13">
    <source>
        <dbReference type="EMBL" id="KAI2650217.1"/>
    </source>
</evidence>